<dbReference type="Proteomes" id="UP000574931">
    <property type="component" value="Unassembled WGS sequence"/>
</dbReference>
<proteinExistence type="predicted"/>
<organism evidence="1 2">
    <name type="scientific">Ochrobactrum soli</name>
    <dbReference type="NCBI Taxonomy" id="2448455"/>
    <lineage>
        <taxon>Bacteria</taxon>
        <taxon>Pseudomonadati</taxon>
        <taxon>Pseudomonadota</taxon>
        <taxon>Alphaproteobacteria</taxon>
        <taxon>Hyphomicrobiales</taxon>
        <taxon>Brucellaceae</taxon>
        <taxon>Brucella/Ochrobactrum group</taxon>
        <taxon>Ochrobactrum</taxon>
    </lineage>
</organism>
<reference evidence="1 2" key="1">
    <citation type="submission" date="2020-05" db="EMBL/GenBank/DDBJ databases">
        <title>Draft Genome Sequence of Ochrobactrum soli Isolated from Stable Fly Gut.</title>
        <authorList>
            <person name="Pileggi M.T."/>
            <person name="Vazhakkala L.J."/>
            <person name="Wong C.N."/>
        </authorList>
    </citation>
    <scope>NUCLEOTIDE SEQUENCE [LARGE SCALE GENOMIC DNA]</scope>
    <source>
        <strain evidence="1 2">MTP-C0764</strain>
    </source>
</reference>
<comment type="caution">
    <text evidence="1">The sequence shown here is derived from an EMBL/GenBank/DDBJ whole genome shotgun (WGS) entry which is preliminary data.</text>
</comment>
<evidence type="ECO:0000313" key="2">
    <source>
        <dbReference type="Proteomes" id="UP000574931"/>
    </source>
</evidence>
<dbReference type="AlphaFoldDB" id="A0A849KZG6"/>
<sequence>MAWVHFTEDFTWHKPSFSIAYKSGMTLNVKRECAQLAVTKGRAIFIATPRRGEEPNIHGNEGKD</sequence>
<keyword evidence="2" id="KW-1185">Reference proteome</keyword>
<evidence type="ECO:0000313" key="1">
    <source>
        <dbReference type="EMBL" id="NNU62432.1"/>
    </source>
</evidence>
<dbReference type="RefSeq" id="WP_171318882.1">
    <property type="nucleotide sequence ID" value="NZ_JABFCY010000014.1"/>
</dbReference>
<gene>
    <name evidence="1" type="ORF">HKX02_19545</name>
</gene>
<protein>
    <submittedName>
        <fullName evidence="1">Uncharacterized protein</fullName>
    </submittedName>
</protein>
<name>A0A849KZG6_9HYPH</name>
<accession>A0A849KZG6</accession>
<dbReference type="EMBL" id="JABFCY010000014">
    <property type="protein sequence ID" value="NNU62432.1"/>
    <property type="molecule type" value="Genomic_DNA"/>
</dbReference>